<dbReference type="KEGG" id="grs:C7S20_16970"/>
<dbReference type="OrthoDB" id="9793254at2"/>
<evidence type="ECO:0000313" key="2">
    <source>
        <dbReference type="EMBL" id="AVR46816.1"/>
    </source>
</evidence>
<accession>A0A2R3Z980</accession>
<organism evidence="2 3">
    <name type="scientific">Christiangramia fulva</name>
    <dbReference type="NCBI Taxonomy" id="2126553"/>
    <lineage>
        <taxon>Bacteria</taxon>
        <taxon>Pseudomonadati</taxon>
        <taxon>Bacteroidota</taxon>
        <taxon>Flavobacteriia</taxon>
        <taxon>Flavobacteriales</taxon>
        <taxon>Flavobacteriaceae</taxon>
        <taxon>Christiangramia</taxon>
    </lineage>
</organism>
<dbReference type="Proteomes" id="UP000241507">
    <property type="component" value="Chromosome"/>
</dbReference>
<dbReference type="RefSeq" id="WP_107013587.1">
    <property type="nucleotide sequence ID" value="NZ_CP028136.1"/>
</dbReference>
<dbReference type="InterPro" id="IPR012312">
    <property type="entry name" value="Hemerythrin-like"/>
</dbReference>
<protein>
    <submittedName>
        <fullName evidence="2">Cation-binding protein</fullName>
    </submittedName>
</protein>
<sequence>MDKKKPIKRDPNLQPLSRDHHHTLLLCWKIRKGFSKNIEVGRIKAYTDWFFENHVLPHFKIEEKYLFPVLGEEDAMVKKALAEHRRLKRLFREEKDVEKSLNLIEEELDQHVRFEERELFGRIQAAATAEQLAFIKQHHTEAQFEENTRDEFWN</sequence>
<dbReference type="Gene3D" id="1.20.120.520">
    <property type="entry name" value="nmb1532 protein domain like"/>
    <property type="match status" value="1"/>
</dbReference>
<feature type="domain" description="Hemerythrin-like" evidence="1">
    <location>
        <begin position="16"/>
        <end position="93"/>
    </location>
</feature>
<dbReference type="Pfam" id="PF01814">
    <property type="entry name" value="Hemerythrin"/>
    <property type="match status" value="1"/>
</dbReference>
<evidence type="ECO:0000259" key="1">
    <source>
        <dbReference type="Pfam" id="PF01814"/>
    </source>
</evidence>
<dbReference type="EMBL" id="CP028136">
    <property type="protein sequence ID" value="AVR46816.1"/>
    <property type="molecule type" value="Genomic_DNA"/>
</dbReference>
<reference evidence="3" key="1">
    <citation type="submission" date="2018-03" db="EMBL/GenBank/DDBJ databases">
        <title>Gramella fulva sp. nov., isolated from a dry surface of tidal flat.</title>
        <authorList>
            <person name="Hwang S.H."/>
            <person name="Hwang W.M."/>
            <person name="Kang K."/>
            <person name="Ahn T.-Y."/>
        </authorList>
    </citation>
    <scope>NUCLEOTIDE SEQUENCE [LARGE SCALE GENOMIC DNA]</scope>
    <source>
        <strain evidence="3">SH35</strain>
    </source>
</reference>
<dbReference type="AlphaFoldDB" id="A0A2R3Z980"/>
<proteinExistence type="predicted"/>
<name>A0A2R3Z980_9FLAO</name>
<evidence type="ECO:0000313" key="3">
    <source>
        <dbReference type="Proteomes" id="UP000241507"/>
    </source>
</evidence>
<gene>
    <name evidence="2" type="ORF">C7S20_16970</name>
</gene>
<keyword evidence="3" id="KW-1185">Reference proteome</keyword>